<accession>D8M6W5</accession>
<comment type="subcellular location">
    <subcellularLocation>
        <location evidence="1">Cytoplasm</location>
    </subcellularLocation>
</comment>
<keyword evidence="3" id="KW-0963">Cytoplasm</keyword>
<feature type="domain" description="WW" evidence="4">
    <location>
        <begin position="77"/>
        <end position="105"/>
    </location>
</feature>
<dbReference type="PROSITE" id="PS01159">
    <property type="entry name" value="WW_DOMAIN_1"/>
    <property type="match status" value="1"/>
</dbReference>
<dbReference type="SUPFAM" id="SSF51045">
    <property type="entry name" value="WW domain"/>
    <property type="match status" value="1"/>
</dbReference>
<evidence type="ECO:0000256" key="2">
    <source>
        <dbReference type="ARBA" id="ARBA00008314"/>
    </source>
</evidence>
<dbReference type="InterPro" id="IPR038185">
    <property type="entry name" value="MyTH4_dom_sf"/>
</dbReference>
<dbReference type="PANTHER" id="PTHR46049:SF3">
    <property type="entry name" value="MYOSIN VIIA"/>
    <property type="match status" value="1"/>
</dbReference>
<dbReference type="Pfam" id="PF02174">
    <property type="entry name" value="IRS"/>
    <property type="match status" value="1"/>
</dbReference>
<dbReference type="Proteomes" id="UP000008312">
    <property type="component" value="Unassembled WGS sequence"/>
</dbReference>
<dbReference type="InParanoid" id="D8M6W5"/>
<gene>
    <name evidence="7" type="ORF">GSBLH_T00006686001</name>
</gene>
<name>D8M6W5_BLAHO</name>
<feature type="domain" description="MyTH4" evidence="6">
    <location>
        <begin position="222"/>
        <end position="375"/>
    </location>
</feature>
<dbReference type="PROSITE" id="PS50020">
    <property type="entry name" value="WW_DOMAIN_2"/>
    <property type="match status" value="1"/>
</dbReference>
<dbReference type="PANTHER" id="PTHR46049">
    <property type="entry name" value="AGAP003327-PA"/>
    <property type="match status" value="1"/>
</dbReference>
<dbReference type="InterPro" id="IPR051724">
    <property type="entry name" value="Actin_motor_Myosin"/>
</dbReference>
<keyword evidence="8" id="KW-1185">Reference proteome</keyword>
<evidence type="ECO:0000259" key="6">
    <source>
        <dbReference type="PROSITE" id="PS51016"/>
    </source>
</evidence>
<dbReference type="InterPro" id="IPR002404">
    <property type="entry name" value="IRS_PTB"/>
</dbReference>
<organism evidence="7">
    <name type="scientific">Blastocystis hominis</name>
    <dbReference type="NCBI Taxonomy" id="12968"/>
    <lineage>
        <taxon>Eukaryota</taxon>
        <taxon>Sar</taxon>
        <taxon>Stramenopiles</taxon>
        <taxon>Bigyra</taxon>
        <taxon>Opalozoa</taxon>
        <taxon>Opalinata</taxon>
        <taxon>Blastocystidae</taxon>
        <taxon>Blastocystis</taxon>
    </lineage>
</organism>
<dbReference type="RefSeq" id="XP_012897852.1">
    <property type="nucleotide sequence ID" value="XM_013042398.1"/>
</dbReference>
<dbReference type="EMBL" id="FN668663">
    <property type="protein sequence ID" value="CBK23804.2"/>
    <property type="molecule type" value="Genomic_DNA"/>
</dbReference>
<dbReference type="Gene3D" id="2.20.70.10">
    <property type="match status" value="1"/>
</dbReference>
<dbReference type="Pfam" id="PF00784">
    <property type="entry name" value="MyTH4"/>
    <property type="match status" value="1"/>
</dbReference>
<dbReference type="InterPro" id="IPR019749">
    <property type="entry name" value="Band_41_domain"/>
</dbReference>
<dbReference type="GO" id="GO:0007165">
    <property type="term" value="P:signal transduction"/>
    <property type="evidence" value="ECO:0007669"/>
    <property type="project" value="InterPro"/>
</dbReference>
<evidence type="ECO:0008006" key="9">
    <source>
        <dbReference type="Google" id="ProtNLM"/>
    </source>
</evidence>
<dbReference type="GO" id="GO:0003779">
    <property type="term" value="F:actin binding"/>
    <property type="evidence" value="ECO:0007669"/>
    <property type="project" value="UniProtKB-KW"/>
</dbReference>
<dbReference type="InterPro" id="IPR029071">
    <property type="entry name" value="Ubiquitin-like_domsf"/>
</dbReference>
<evidence type="ECO:0000256" key="1">
    <source>
        <dbReference type="ARBA" id="ARBA00004496"/>
    </source>
</evidence>
<protein>
    <recommendedName>
        <fullName evidence="9">WW domain-containing protein</fullName>
    </recommendedName>
</protein>
<dbReference type="GeneID" id="24922810"/>
<dbReference type="InterPro" id="IPR011993">
    <property type="entry name" value="PH-like_dom_sf"/>
</dbReference>
<dbReference type="CDD" id="cd00201">
    <property type="entry name" value="WW"/>
    <property type="match status" value="1"/>
</dbReference>
<dbReference type="Pfam" id="PF21989">
    <property type="entry name" value="RA_2"/>
    <property type="match status" value="1"/>
</dbReference>
<dbReference type="InterPro" id="IPR000159">
    <property type="entry name" value="RA_dom"/>
</dbReference>
<dbReference type="SMART" id="SM00139">
    <property type="entry name" value="MyTH4"/>
    <property type="match status" value="1"/>
</dbReference>
<dbReference type="Gene3D" id="1.25.40.530">
    <property type="entry name" value="MyTH4 domain"/>
    <property type="match status" value="1"/>
</dbReference>
<dbReference type="Pfam" id="PF00397">
    <property type="entry name" value="WW"/>
    <property type="match status" value="1"/>
</dbReference>
<dbReference type="InterPro" id="IPR036020">
    <property type="entry name" value="WW_dom_sf"/>
</dbReference>
<dbReference type="GO" id="GO:0005856">
    <property type="term" value="C:cytoskeleton"/>
    <property type="evidence" value="ECO:0007669"/>
    <property type="project" value="InterPro"/>
</dbReference>
<evidence type="ECO:0000313" key="8">
    <source>
        <dbReference type="Proteomes" id="UP000008312"/>
    </source>
</evidence>
<dbReference type="OrthoDB" id="6108017at2759"/>
<dbReference type="PROSITE" id="PS51016">
    <property type="entry name" value="MYTH4"/>
    <property type="match status" value="1"/>
</dbReference>
<dbReference type="SMART" id="SM00456">
    <property type="entry name" value="WW"/>
    <property type="match status" value="1"/>
</dbReference>
<feature type="domain" description="Ras-associating" evidence="5">
    <location>
        <begin position="378"/>
        <end position="459"/>
    </location>
</feature>
<evidence type="ECO:0000259" key="4">
    <source>
        <dbReference type="PROSITE" id="PS50020"/>
    </source>
</evidence>
<dbReference type="AlphaFoldDB" id="D8M6W5"/>
<dbReference type="Gene3D" id="3.10.20.90">
    <property type="entry name" value="Phosphatidylinositol 3-kinase Catalytic Subunit, Chain A, domain 1"/>
    <property type="match status" value="1"/>
</dbReference>
<evidence type="ECO:0000313" key="7">
    <source>
        <dbReference type="EMBL" id="CBK23804.2"/>
    </source>
</evidence>
<dbReference type="SUPFAM" id="SSF50729">
    <property type="entry name" value="PH domain-like"/>
    <property type="match status" value="1"/>
</dbReference>
<proteinExistence type="inferred from homology"/>
<dbReference type="SMART" id="SM00295">
    <property type="entry name" value="B41"/>
    <property type="match status" value="1"/>
</dbReference>
<sequence length="673" mass="78099">MQGILGRSASMTMGSYPRSDIYFSSAPGSQFLTSVDSNLSTTIQEESLTGSQEPVTPTLEDGEEIEQLLRNSGEVQWFEVRDMKSKRLFYFNNVTQISQWERPVGVNIVRINQTGSAVILGSGVFEKDYSHQLGEQFQPQSFANQAGHMIDPIKSYQAEVFKEKDHNADSTTVGESERTPIEGDFIKQIDTNTYESFVDRHFLLYRRGILKSKVKRDKVMQYKSVPIKKPLLKEALICKNSAVQINSLILRYVQETDTDTNTALLSSYRIIRQIISLVMENYQILRNEVYCQLLKTMTCYDQSVLYSAWMILAVACSSIAPIEELYAHVINFCAASYTNDYLDKLPIVSAKLLRNTMVLKRRHEVPTNAEMAAILNESFVTVRVYLYNGSFINMKVTPGTTVNQLQKSIGRKLRLGENEQYFRLFECRSDNLENPLEGEMQVLDRVAMWQRLYVDSKKRGKELLTYFFVYHTYLFVDLDPSCPSQVELMFIQAIYDMKTCRYPCTLIDMITLLALYLRSREAIDIYIPNLEQSDTELDFIKEKLKLFYSKLQKRPREWYVNAYLEYVMSWELYGIVIFDAEPVGRMDLGENCTLAIGRYRVFIIDRDTKLIYRQIPFDAIPSWDYSDETFTFYVGSFVRQEKLMFGTHEGKQIHELLREYVTYGVRKMENTDS</sequence>
<evidence type="ECO:0000256" key="3">
    <source>
        <dbReference type="ARBA" id="ARBA00022490"/>
    </source>
</evidence>
<dbReference type="SUPFAM" id="SSF54236">
    <property type="entry name" value="Ubiquitin-like"/>
    <property type="match status" value="1"/>
</dbReference>
<evidence type="ECO:0000259" key="5">
    <source>
        <dbReference type="PROSITE" id="PS50200"/>
    </source>
</evidence>
<dbReference type="InterPro" id="IPR000857">
    <property type="entry name" value="MyTH4_dom"/>
</dbReference>
<dbReference type="Gene3D" id="2.30.29.30">
    <property type="entry name" value="Pleckstrin-homology domain (PH domain)/Phosphotyrosine-binding domain (PTB)"/>
    <property type="match status" value="1"/>
</dbReference>
<dbReference type="PROSITE" id="PS50200">
    <property type="entry name" value="RA"/>
    <property type="match status" value="1"/>
</dbReference>
<dbReference type="InterPro" id="IPR001202">
    <property type="entry name" value="WW_dom"/>
</dbReference>
<comment type="similarity">
    <text evidence="2">Belongs to the TRAFAC class myosin-kinesin ATPase superfamily. Myosin family.</text>
</comment>
<reference evidence="7" key="1">
    <citation type="submission" date="2010-02" db="EMBL/GenBank/DDBJ databases">
        <title>Sequencing and annotation of the Blastocystis hominis genome.</title>
        <authorList>
            <person name="Wincker P."/>
        </authorList>
    </citation>
    <scope>NUCLEOTIDE SEQUENCE</scope>
    <source>
        <strain evidence="7">Singapore isolate B</strain>
    </source>
</reference>